<organism evidence="3 4">
    <name type="scientific">Priapulus caudatus</name>
    <name type="common">Priapulid worm</name>
    <dbReference type="NCBI Taxonomy" id="37621"/>
    <lineage>
        <taxon>Eukaryota</taxon>
        <taxon>Metazoa</taxon>
        <taxon>Ecdysozoa</taxon>
        <taxon>Scalidophora</taxon>
        <taxon>Priapulida</taxon>
        <taxon>Priapulimorpha</taxon>
        <taxon>Priapulimorphida</taxon>
        <taxon>Priapulidae</taxon>
        <taxon>Priapulus</taxon>
    </lineage>
</organism>
<accession>A0ABM1EU94</accession>
<reference evidence="4" key="1">
    <citation type="submission" date="2025-08" db="UniProtKB">
        <authorList>
            <consortium name="RefSeq"/>
        </authorList>
    </citation>
    <scope>IDENTIFICATION</scope>
</reference>
<dbReference type="Pfam" id="PF09068">
    <property type="entry name" value="EF-hand_2"/>
    <property type="match status" value="1"/>
</dbReference>
<keyword evidence="3" id="KW-1185">Reference proteome</keyword>
<feature type="region of interest" description="Disordered" evidence="1">
    <location>
        <begin position="1"/>
        <end position="37"/>
    </location>
</feature>
<dbReference type="Proteomes" id="UP000695022">
    <property type="component" value="Unplaced"/>
</dbReference>
<evidence type="ECO:0000313" key="4">
    <source>
        <dbReference type="RefSeq" id="XP_014675765.1"/>
    </source>
</evidence>
<dbReference type="RefSeq" id="XP_014675765.1">
    <property type="nucleotide sequence ID" value="XM_014820279.1"/>
</dbReference>
<evidence type="ECO:0000259" key="2">
    <source>
        <dbReference type="Pfam" id="PF09068"/>
    </source>
</evidence>
<sequence>MNHRVVRASSTEQDEGYVMDDSHEAAEESGGSPSKARKAAVLRQMMEDINSQNFDVIRFASYRTACKLRFIQKKTECECCFTLDAAIAGWQPQRNVAVIRIAFLARVCIDAALYCCRDQMPALGMNSVEM</sequence>
<dbReference type="GeneID" id="106815772"/>
<dbReference type="SUPFAM" id="SSF47473">
    <property type="entry name" value="EF-hand"/>
    <property type="match status" value="1"/>
</dbReference>
<feature type="domain" description="EF-hand" evidence="2">
    <location>
        <begin position="44"/>
        <end position="78"/>
    </location>
</feature>
<gene>
    <name evidence="4" type="primary">LOC106815772</name>
</gene>
<dbReference type="InterPro" id="IPR011992">
    <property type="entry name" value="EF-hand-dom_pair"/>
</dbReference>
<evidence type="ECO:0000256" key="1">
    <source>
        <dbReference type="SAM" id="MobiDB-lite"/>
    </source>
</evidence>
<proteinExistence type="predicted"/>
<dbReference type="Gene3D" id="6.10.140.70">
    <property type="match status" value="1"/>
</dbReference>
<protein>
    <submittedName>
        <fullName evidence="4">Uncharacterized protein LOC106815772</fullName>
    </submittedName>
</protein>
<evidence type="ECO:0000313" key="3">
    <source>
        <dbReference type="Proteomes" id="UP000695022"/>
    </source>
</evidence>
<dbReference type="InterPro" id="IPR015153">
    <property type="entry name" value="EF-hand_dom_typ1"/>
</dbReference>
<name>A0ABM1EU94_PRICU</name>